<dbReference type="InterPro" id="IPR013324">
    <property type="entry name" value="RNA_pol_sigma_r3/r4-like"/>
</dbReference>
<evidence type="ECO:0000256" key="1">
    <source>
        <dbReference type="ARBA" id="ARBA00010641"/>
    </source>
</evidence>
<dbReference type="SUPFAM" id="SSF88946">
    <property type="entry name" value="Sigma2 domain of RNA polymerase sigma factors"/>
    <property type="match status" value="1"/>
</dbReference>
<dbReference type="InterPro" id="IPR014284">
    <property type="entry name" value="RNA_pol_sigma-70_dom"/>
</dbReference>
<dbReference type="Pfam" id="PF04542">
    <property type="entry name" value="Sigma70_r2"/>
    <property type="match status" value="1"/>
</dbReference>
<dbReference type="InterPro" id="IPR013325">
    <property type="entry name" value="RNA_pol_sigma_r2"/>
</dbReference>
<evidence type="ECO:0000259" key="5">
    <source>
        <dbReference type="Pfam" id="PF04542"/>
    </source>
</evidence>
<evidence type="ECO:0000256" key="2">
    <source>
        <dbReference type="ARBA" id="ARBA00023015"/>
    </source>
</evidence>
<feature type="domain" description="RNA polymerase sigma factor 70 region 4 type 2" evidence="6">
    <location>
        <begin position="130"/>
        <end position="181"/>
    </location>
</feature>
<reference evidence="7 8" key="1">
    <citation type="submission" date="2019-09" db="EMBL/GenBank/DDBJ databases">
        <authorList>
            <person name="Depoorter E."/>
        </authorList>
    </citation>
    <scope>NUCLEOTIDE SEQUENCE [LARGE SCALE GENOMIC DNA]</scope>
    <source>
        <strain evidence="7">LMG 30113</strain>
    </source>
</reference>
<keyword evidence="2" id="KW-0805">Transcription regulation</keyword>
<organism evidence="7 8">
    <name type="scientific">Burkholderia paludis</name>
    <dbReference type="NCBI Taxonomy" id="1506587"/>
    <lineage>
        <taxon>Bacteria</taxon>
        <taxon>Pseudomonadati</taxon>
        <taxon>Pseudomonadota</taxon>
        <taxon>Betaproteobacteria</taxon>
        <taxon>Burkholderiales</taxon>
        <taxon>Burkholderiaceae</taxon>
        <taxon>Burkholderia</taxon>
        <taxon>Burkholderia cepacia complex</taxon>
    </lineage>
</organism>
<feature type="domain" description="RNA polymerase sigma-70 region 2" evidence="5">
    <location>
        <begin position="33"/>
        <end position="97"/>
    </location>
</feature>
<keyword evidence="8" id="KW-1185">Reference proteome</keyword>
<evidence type="ECO:0000259" key="6">
    <source>
        <dbReference type="Pfam" id="PF08281"/>
    </source>
</evidence>
<evidence type="ECO:0000256" key="3">
    <source>
        <dbReference type="ARBA" id="ARBA00023082"/>
    </source>
</evidence>
<dbReference type="Gene3D" id="1.10.1740.10">
    <property type="match status" value="1"/>
</dbReference>
<protein>
    <submittedName>
        <fullName evidence="7">RNA polymerase sigma factor</fullName>
    </submittedName>
</protein>
<sequence>MRIIIINGALRDQAASGNMGVIDSHAQRGFRALYNDHHGWLRGWLRKRLGNACDAADLAHDTYLRVLASGTTPQPDDSRRYLTQIANGLVIDLYRRRHIESAYLDTLRYRPEAEAPSPETRALVIETLCEIDAMLDRLPANARSALLLCKLDGLTYREIAERLGVSVSSVEKYVASALRACYAALYGSAS</sequence>
<comment type="similarity">
    <text evidence="1">Belongs to the sigma-70 factor family. ECF subfamily.</text>
</comment>
<gene>
    <name evidence="7" type="ORF">BPA30113_04156</name>
</gene>
<dbReference type="Gene3D" id="1.10.10.10">
    <property type="entry name" value="Winged helix-like DNA-binding domain superfamily/Winged helix DNA-binding domain"/>
    <property type="match status" value="1"/>
</dbReference>
<proteinExistence type="inferred from homology"/>
<keyword evidence="4" id="KW-0804">Transcription</keyword>
<dbReference type="EMBL" id="CABVQD010000015">
    <property type="protein sequence ID" value="VWB89611.1"/>
    <property type="molecule type" value="Genomic_DNA"/>
</dbReference>
<dbReference type="InterPro" id="IPR007627">
    <property type="entry name" value="RNA_pol_sigma70_r2"/>
</dbReference>
<dbReference type="NCBIfam" id="TIGR02937">
    <property type="entry name" value="sigma70-ECF"/>
    <property type="match status" value="1"/>
</dbReference>
<evidence type="ECO:0000313" key="8">
    <source>
        <dbReference type="Proteomes" id="UP000494330"/>
    </source>
</evidence>
<dbReference type="Proteomes" id="UP000494330">
    <property type="component" value="Unassembled WGS sequence"/>
</dbReference>
<dbReference type="PANTHER" id="PTHR43133:SF63">
    <property type="entry name" value="RNA POLYMERASE SIGMA FACTOR FECI-RELATED"/>
    <property type="match status" value="1"/>
</dbReference>
<dbReference type="InterPro" id="IPR036388">
    <property type="entry name" value="WH-like_DNA-bd_sf"/>
</dbReference>
<dbReference type="CDD" id="cd06171">
    <property type="entry name" value="Sigma70_r4"/>
    <property type="match status" value="1"/>
</dbReference>
<dbReference type="GO" id="GO:0006352">
    <property type="term" value="P:DNA-templated transcription initiation"/>
    <property type="evidence" value="ECO:0007669"/>
    <property type="project" value="InterPro"/>
</dbReference>
<dbReference type="Pfam" id="PF08281">
    <property type="entry name" value="Sigma70_r4_2"/>
    <property type="match status" value="1"/>
</dbReference>
<dbReference type="InterPro" id="IPR013249">
    <property type="entry name" value="RNA_pol_sigma70_r4_t2"/>
</dbReference>
<dbReference type="PANTHER" id="PTHR43133">
    <property type="entry name" value="RNA POLYMERASE ECF-TYPE SIGMA FACTO"/>
    <property type="match status" value="1"/>
</dbReference>
<dbReference type="GO" id="GO:0016987">
    <property type="term" value="F:sigma factor activity"/>
    <property type="evidence" value="ECO:0007669"/>
    <property type="project" value="UniProtKB-KW"/>
</dbReference>
<dbReference type="InterPro" id="IPR039425">
    <property type="entry name" value="RNA_pol_sigma-70-like"/>
</dbReference>
<name>A0A6J5EFR4_9BURK</name>
<evidence type="ECO:0000313" key="7">
    <source>
        <dbReference type="EMBL" id="VWB89611.1"/>
    </source>
</evidence>
<dbReference type="SUPFAM" id="SSF88659">
    <property type="entry name" value="Sigma3 and sigma4 domains of RNA polymerase sigma factors"/>
    <property type="match status" value="1"/>
</dbReference>
<accession>A0A6J5EFR4</accession>
<keyword evidence="3" id="KW-0731">Sigma factor</keyword>
<dbReference type="AlphaFoldDB" id="A0A6J5EFR4"/>
<dbReference type="GO" id="GO:0003677">
    <property type="term" value="F:DNA binding"/>
    <property type="evidence" value="ECO:0007669"/>
    <property type="project" value="InterPro"/>
</dbReference>
<evidence type="ECO:0000256" key="4">
    <source>
        <dbReference type="ARBA" id="ARBA00023163"/>
    </source>
</evidence>